<feature type="domain" description="Metallo-beta-lactamase" evidence="1">
    <location>
        <begin position="27"/>
        <end position="211"/>
    </location>
</feature>
<dbReference type="Gene3D" id="3.60.15.10">
    <property type="entry name" value="Ribonuclease Z/Hydroxyacylglutathione hydrolase-like"/>
    <property type="match status" value="1"/>
</dbReference>
<sequence length="256" mass="29126">MKKDKKKLLIRNLGHSTFLVKKENLTILTDPFLTSSAGGIKRILPPPVSPEEVSPDLVLISHAHYDHLDLKTLKKLNGNFIVVTPENCKKVIRTGHKVIELKDFESTLIKGTKIIKTPALHNKGRNLLHPDTGVGGFVFEVDGLRFYFAGDTTFSCSFYEEILEKTPHIDFAMLPIGGFMPFPFRKFHQTPEEAVKGFKILKANYLIPIHFGTWHLFPFYLKKEKAVERLKTYSYICNLQDKVVIIEPGSSLTFEI</sequence>
<dbReference type="STRING" id="868864.Dester_0540"/>
<dbReference type="InParanoid" id="F0S2W9"/>
<protein>
    <submittedName>
        <fullName evidence="2">N-acyl-phosphatidylethanolamine-hydrolyzing phospholipase D</fullName>
    </submittedName>
</protein>
<dbReference type="InterPro" id="IPR036866">
    <property type="entry name" value="RibonucZ/Hydroxyglut_hydro"/>
</dbReference>
<accession>F0S2W9</accession>
<dbReference type="KEGG" id="dte:Dester_0540"/>
<gene>
    <name evidence="2" type="ordered locus">Dester_0540</name>
</gene>
<reference evidence="3" key="2">
    <citation type="submission" date="2011-02" db="EMBL/GenBank/DDBJ databases">
        <title>The complete genome of Desulfurobacterium thermolithotrophum DSM 11699.</title>
        <authorList>
            <consortium name="US DOE Joint Genome Institute (JGI-PGF)"/>
            <person name="Lucas S."/>
            <person name="Copeland A."/>
            <person name="Lapidus A."/>
            <person name="Bruce D."/>
            <person name="Goodwin L."/>
            <person name="Pitluck S."/>
            <person name="Kyrpides N."/>
            <person name="Mavromatis K."/>
            <person name="Pagani I."/>
            <person name="Ivanova N."/>
            <person name="Mikhailova N."/>
            <person name="Daligault H."/>
            <person name="Detter J.C."/>
            <person name="Tapia R."/>
            <person name="Han C."/>
            <person name="Land M."/>
            <person name="Hauser L."/>
            <person name="Markowitz V."/>
            <person name="Cheng J.-F."/>
            <person name="Hugenholtz P."/>
            <person name="Woyke T."/>
            <person name="Wu D."/>
            <person name="Spring S."/>
            <person name="Brambilla E."/>
            <person name="Klenk H.-P."/>
            <person name="Eisen J.A."/>
        </authorList>
    </citation>
    <scope>NUCLEOTIDE SEQUENCE [LARGE SCALE GENOMIC DNA]</scope>
    <source>
        <strain evidence="3">DSM 11699 / BSA</strain>
    </source>
</reference>
<dbReference type="eggNOG" id="COG2220">
    <property type="taxonomic scope" value="Bacteria"/>
</dbReference>
<name>F0S2W9_DESTD</name>
<dbReference type="HOGENOM" id="CLU_020884_1_2_0"/>
<keyword evidence="3" id="KW-1185">Reference proteome</keyword>
<proteinExistence type="predicted"/>
<dbReference type="PANTHER" id="PTHR15032">
    <property type="entry name" value="N-ACYL-PHOSPHATIDYLETHANOLAMINE-HYDROLYZING PHOSPHOLIPASE D"/>
    <property type="match status" value="1"/>
</dbReference>
<evidence type="ECO:0000259" key="1">
    <source>
        <dbReference type="Pfam" id="PF12706"/>
    </source>
</evidence>
<dbReference type="PANTHER" id="PTHR15032:SF4">
    <property type="entry name" value="N-ACYL-PHOSPHATIDYLETHANOLAMINE-HYDROLYZING PHOSPHOLIPASE D"/>
    <property type="match status" value="1"/>
</dbReference>
<dbReference type="InterPro" id="IPR001279">
    <property type="entry name" value="Metallo-B-lactamas"/>
</dbReference>
<dbReference type="AlphaFoldDB" id="F0S2W9"/>
<dbReference type="OrthoDB" id="9805728at2"/>
<dbReference type="GO" id="GO:0005737">
    <property type="term" value="C:cytoplasm"/>
    <property type="evidence" value="ECO:0007669"/>
    <property type="project" value="TreeGrafter"/>
</dbReference>
<dbReference type="Pfam" id="PF12706">
    <property type="entry name" value="Lactamase_B_2"/>
    <property type="match status" value="1"/>
</dbReference>
<dbReference type="Proteomes" id="UP000007102">
    <property type="component" value="Chromosome"/>
</dbReference>
<dbReference type="RefSeq" id="WP_013638149.1">
    <property type="nucleotide sequence ID" value="NC_015185.1"/>
</dbReference>
<dbReference type="SUPFAM" id="SSF56281">
    <property type="entry name" value="Metallo-hydrolase/oxidoreductase"/>
    <property type="match status" value="1"/>
</dbReference>
<reference evidence="2 3" key="1">
    <citation type="journal article" date="2011" name="Stand. Genomic Sci.">
        <title>Complete genome sequence of the thermophilic sulfur-reducer Desulfurobacterium thermolithotrophum type strain (BSA(T)) from a deep-sea hydrothermal vent.</title>
        <authorList>
            <person name="Goker M."/>
            <person name="Daligault H."/>
            <person name="Mwirichia R."/>
            <person name="Lapidus A."/>
            <person name="Lucas S."/>
            <person name="Deshpande S."/>
            <person name="Pagani I."/>
            <person name="Tapia R."/>
            <person name="Cheng J.F."/>
            <person name="Goodwin L."/>
            <person name="Pitluck S."/>
            <person name="Liolios K."/>
            <person name="Ivanova N."/>
            <person name="Mavromatis K."/>
            <person name="Mikhailova N."/>
            <person name="Pati A."/>
            <person name="Chen A."/>
            <person name="Palaniappan K."/>
            <person name="Han C."/>
            <person name="Land M."/>
            <person name="Hauser L."/>
            <person name="Pan C."/>
            <person name="Brambilla E.M."/>
            <person name="Rohde M."/>
            <person name="Spring S."/>
            <person name="Sikorski J."/>
            <person name="Wirth R."/>
            <person name="Detter J.C."/>
            <person name="Woyke T."/>
            <person name="Bristow J."/>
            <person name="Eisen J.A."/>
            <person name="Markowitz V."/>
            <person name="Hugenholtz P."/>
            <person name="Kyrpides N.C."/>
            <person name="Klenk H.P."/>
        </authorList>
    </citation>
    <scope>NUCLEOTIDE SEQUENCE [LARGE SCALE GENOMIC DNA]</scope>
    <source>
        <strain evidence="3">DSM 11699 / BSA</strain>
    </source>
</reference>
<dbReference type="EMBL" id="CP002543">
    <property type="protein sequence ID" value="ADY73191.1"/>
    <property type="molecule type" value="Genomic_DNA"/>
</dbReference>
<organism evidence="2 3">
    <name type="scientific">Desulfurobacterium thermolithotrophum (strain DSM 11699 / BSA)</name>
    <dbReference type="NCBI Taxonomy" id="868864"/>
    <lineage>
        <taxon>Bacteria</taxon>
        <taxon>Pseudomonadati</taxon>
        <taxon>Aquificota</taxon>
        <taxon>Aquificia</taxon>
        <taxon>Desulfurobacteriales</taxon>
        <taxon>Desulfurobacteriaceae</taxon>
        <taxon>Desulfurobacterium</taxon>
    </lineage>
</organism>
<evidence type="ECO:0000313" key="2">
    <source>
        <dbReference type="EMBL" id="ADY73191.1"/>
    </source>
</evidence>
<evidence type="ECO:0000313" key="3">
    <source>
        <dbReference type="Proteomes" id="UP000007102"/>
    </source>
</evidence>